<feature type="transmembrane region" description="Helical" evidence="6">
    <location>
        <begin position="88"/>
        <end position="113"/>
    </location>
</feature>
<evidence type="ECO:0000313" key="8">
    <source>
        <dbReference type="Proteomes" id="UP001596060"/>
    </source>
</evidence>
<protein>
    <submittedName>
        <fullName evidence="7">CidA/LrgA family protein</fullName>
    </submittedName>
</protein>
<sequence>MIVALTLLLTCQLVGEALARLLALPVPGPVIGLVLLFLGLRWRPSAALDGAPLATVAGVLLAHLSLLFVPAGTGIVRHAGALLAYGPGLLTALVLSTALTLAVTAFVFVKVAALVGSRPDPTP</sequence>
<evidence type="ECO:0000256" key="3">
    <source>
        <dbReference type="ARBA" id="ARBA00022692"/>
    </source>
</evidence>
<keyword evidence="2" id="KW-1003">Cell membrane</keyword>
<gene>
    <name evidence="7" type="ORF">ACFPN9_15070</name>
</gene>
<dbReference type="RefSeq" id="WP_066719323.1">
    <property type="nucleotide sequence ID" value="NZ_JBHSLU010000046.1"/>
</dbReference>
<reference evidence="8" key="1">
    <citation type="journal article" date="2019" name="Int. J. Syst. Evol. Microbiol.">
        <title>The Global Catalogue of Microorganisms (GCM) 10K type strain sequencing project: providing services to taxonomists for standard genome sequencing and annotation.</title>
        <authorList>
            <consortium name="The Broad Institute Genomics Platform"/>
            <consortium name="The Broad Institute Genome Sequencing Center for Infectious Disease"/>
            <person name="Wu L."/>
            <person name="Ma J."/>
        </authorList>
    </citation>
    <scope>NUCLEOTIDE SEQUENCE [LARGE SCALE GENOMIC DNA]</scope>
    <source>
        <strain evidence="8">CCUG 43117</strain>
    </source>
</reference>
<keyword evidence="3 6" id="KW-0812">Transmembrane</keyword>
<evidence type="ECO:0000256" key="2">
    <source>
        <dbReference type="ARBA" id="ARBA00022475"/>
    </source>
</evidence>
<comment type="caution">
    <text evidence="7">The sequence shown here is derived from an EMBL/GenBank/DDBJ whole genome shotgun (WGS) entry which is preliminary data.</text>
</comment>
<accession>A0ABW0P2S5</accession>
<evidence type="ECO:0000256" key="5">
    <source>
        <dbReference type="ARBA" id="ARBA00023136"/>
    </source>
</evidence>
<dbReference type="PANTHER" id="PTHR33931:SF2">
    <property type="entry name" value="HOLIN-LIKE PROTEIN CIDA"/>
    <property type="match status" value="1"/>
</dbReference>
<name>A0ABW0P2S5_9HYPH</name>
<evidence type="ECO:0000256" key="4">
    <source>
        <dbReference type="ARBA" id="ARBA00022989"/>
    </source>
</evidence>
<dbReference type="EMBL" id="JBHSLU010000046">
    <property type="protein sequence ID" value="MFC5506576.1"/>
    <property type="molecule type" value="Genomic_DNA"/>
</dbReference>
<dbReference type="InterPro" id="IPR005538">
    <property type="entry name" value="LrgA/CidA"/>
</dbReference>
<keyword evidence="4 6" id="KW-1133">Transmembrane helix</keyword>
<feature type="transmembrane region" description="Helical" evidence="6">
    <location>
        <begin position="56"/>
        <end position="76"/>
    </location>
</feature>
<dbReference type="Pfam" id="PF03788">
    <property type="entry name" value="LrgA"/>
    <property type="match status" value="1"/>
</dbReference>
<evidence type="ECO:0000313" key="7">
    <source>
        <dbReference type="EMBL" id="MFC5506576.1"/>
    </source>
</evidence>
<keyword evidence="5 6" id="KW-0472">Membrane</keyword>
<evidence type="ECO:0000256" key="1">
    <source>
        <dbReference type="ARBA" id="ARBA00004651"/>
    </source>
</evidence>
<evidence type="ECO:0000256" key="6">
    <source>
        <dbReference type="SAM" id="Phobius"/>
    </source>
</evidence>
<dbReference type="Proteomes" id="UP001596060">
    <property type="component" value="Unassembled WGS sequence"/>
</dbReference>
<dbReference type="PANTHER" id="PTHR33931">
    <property type="entry name" value="HOLIN-LIKE PROTEIN CIDA-RELATED"/>
    <property type="match status" value="1"/>
</dbReference>
<organism evidence="7 8">
    <name type="scientific">Bosea massiliensis</name>
    <dbReference type="NCBI Taxonomy" id="151419"/>
    <lineage>
        <taxon>Bacteria</taxon>
        <taxon>Pseudomonadati</taxon>
        <taxon>Pseudomonadota</taxon>
        <taxon>Alphaproteobacteria</taxon>
        <taxon>Hyphomicrobiales</taxon>
        <taxon>Boseaceae</taxon>
        <taxon>Bosea</taxon>
    </lineage>
</organism>
<comment type="subcellular location">
    <subcellularLocation>
        <location evidence="1">Cell membrane</location>
        <topology evidence="1">Multi-pass membrane protein</topology>
    </subcellularLocation>
</comment>
<proteinExistence type="predicted"/>
<keyword evidence="8" id="KW-1185">Reference proteome</keyword>